<organism evidence="2 3">
    <name type="scientific">Anisodus tanguticus</name>
    <dbReference type="NCBI Taxonomy" id="243964"/>
    <lineage>
        <taxon>Eukaryota</taxon>
        <taxon>Viridiplantae</taxon>
        <taxon>Streptophyta</taxon>
        <taxon>Embryophyta</taxon>
        <taxon>Tracheophyta</taxon>
        <taxon>Spermatophyta</taxon>
        <taxon>Magnoliopsida</taxon>
        <taxon>eudicotyledons</taxon>
        <taxon>Gunneridae</taxon>
        <taxon>Pentapetalae</taxon>
        <taxon>asterids</taxon>
        <taxon>lamiids</taxon>
        <taxon>Solanales</taxon>
        <taxon>Solanaceae</taxon>
        <taxon>Solanoideae</taxon>
        <taxon>Hyoscyameae</taxon>
        <taxon>Anisodus</taxon>
    </lineage>
</organism>
<feature type="compositionally biased region" description="Low complexity" evidence="1">
    <location>
        <begin position="65"/>
        <end position="77"/>
    </location>
</feature>
<evidence type="ECO:0000256" key="1">
    <source>
        <dbReference type="SAM" id="MobiDB-lite"/>
    </source>
</evidence>
<accession>A0AAE1ST56</accession>
<name>A0AAE1ST56_9SOLA</name>
<protein>
    <submittedName>
        <fullName evidence="2">Uncharacterized protein</fullName>
    </submittedName>
</protein>
<reference evidence="2" key="1">
    <citation type="submission" date="2023-12" db="EMBL/GenBank/DDBJ databases">
        <title>Genome assembly of Anisodus tanguticus.</title>
        <authorList>
            <person name="Wang Y.-J."/>
        </authorList>
    </citation>
    <scope>NUCLEOTIDE SEQUENCE</scope>
    <source>
        <strain evidence="2">KB-2021</strain>
        <tissue evidence="2">Leaf</tissue>
    </source>
</reference>
<proteinExistence type="predicted"/>
<evidence type="ECO:0000313" key="3">
    <source>
        <dbReference type="Proteomes" id="UP001291623"/>
    </source>
</evidence>
<gene>
    <name evidence="2" type="ORF">RND71_003364</name>
</gene>
<dbReference type="EMBL" id="JAVYJV010000002">
    <property type="protein sequence ID" value="KAK4377068.1"/>
    <property type="molecule type" value="Genomic_DNA"/>
</dbReference>
<feature type="region of interest" description="Disordered" evidence="1">
    <location>
        <begin position="53"/>
        <end position="83"/>
    </location>
</feature>
<dbReference type="AlphaFoldDB" id="A0AAE1ST56"/>
<comment type="caution">
    <text evidence="2">The sequence shown here is derived from an EMBL/GenBank/DDBJ whole genome shotgun (WGS) entry which is preliminary data.</text>
</comment>
<evidence type="ECO:0000313" key="2">
    <source>
        <dbReference type="EMBL" id="KAK4377068.1"/>
    </source>
</evidence>
<keyword evidence="3" id="KW-1185">Reference proteome</keyword>
<sequence length="125" mass="14005">MTELKMEEALRSDRVSEDSILEKRHEIRGSWNTCMKHLALPIQKDLLEITGWVGPTKKGPLQGRNESAANSSESASSDSGEYYEINNPVNYQSGPSWFGASVFSSGTDLLKRKPYCEEDMLTESE</sequence>
<dbReference type="Proteomes" id="UP001291623">
    <property type="component" value="Unassembled WGS sequence"/>
</dbReference>